<evidence type="ECO:0000256" key="4">
    <source>
        <dbReference type="ARBA" id="ARBA00022857"/>
    </source>
</evidence>
<evidence type="ECO:0000256" key="1">
    <source>
        <dbReference type="ARBA" id="ARBA00005059"/>
    </source>
</evidence>
<feature type="site" description="Important for activity" evidence="9 13">
    <location>
        <position position="97"/>
    </location>
</feature>
<dbReference type="PROSITE" id="PS00747">
    <property type="entry name" value="GLUTR"/>
    <property type="match status" value="1"/>
</dbReference>
<dbReference type="Gene3D" id="3.30.460.30">
    <property type="entry name" value="Glutamyl-tRNA reductase, N-terminal domain"/>
    <property type="match status" value="1"/>
</dbReference>
<dbReference type="SUPFAM" id="SSF69075">
    <property type="entry name" value="Glutamyl tRNA-reductase dimerization domain"/>
    <property type="match status" value="1"/>
</dbReference>
<comment type="pathway">
    <text evidence="1 9 14">Porphyrin-containing compound metabolism; protoporphyrin-IX biosynthesis; 5-aminolevulinate from L-glutamyl-tRNA(Glu): step 1/2.</text>
</comment>
<dbReference type="EC" id="1.2.1.70" evidence="3 9"/>
<evidence type="ECO:0000256" key="13">
    <source>
        <dbReference type="PIRSR" id="PIRSR000445-4"/>
    </source>
</evidence>
<evidence type="ECO:0000256" key="5">
    <source>
        <dbReference type="ARBA" id="ARBA00023002"/>
    </source>
</evidence>
<name>A0A0K1XBV8_9GAMM</name>
<keyword evidence="4 9" id="KW-0521">NADP</keyword>
<evidence type="ECO:0000256" key="3">
    <source>
        <dbReference type="ARBA" id="ARBA00012970"/>
    </source>
</evidence>
<accession>A0A0K1XBV8</accession>
<evidence type="ECO:0000256" key="2">
    <source>
        <dbReference type="ARBA" id="ARBA00005916"/>
    </source>
</evidence>
<evidence type="ECO:0000259" key="16">
    <source>
        <dbReference type="Pfam" id="PF01488"/>
    </source>
</evidence>
<evidence type="ECO:0000256" key="6">
    <source>
        <dbReference type="ARBA" id="ARBA00023244"/>
    </source>
</evidence>
<comment type="function">
    <text evidence="9">Catalyzes the NADPH-dependent reduction of glutamyl-tRNA(Glu) to glutamate 1-semialdehyde (GSA).</text>
</comment>
<evidence type="ECO:0000256" key="14">
    <source>
        <dbReference type="RuleBase" id="RU000584"/>
    </source>
</evidence>
<proteinExistence type="inferred from homology"/>
<dbReference type="InterPro" id="IPR018214">
    <property type="entry name" value="GluRdtase_CS"/>
</dbReference>
<dbReference type="Proteomes" id="UP000063953">
    <property type="component" value="Chromosome"/>
</dbReference>
<feature type="domain" description="Tetrapyrrole biosynthesis glutamyl-tRNA reductase dimerisation" evidence="15">
    <location>
        <begin position="318"/>
        <end position="415"/>
    </location>
</feature>
<dbReference type="InterPro" id="IPR015895">
    <property type="entry name" value="4pyrrol_synth_GluRdtase_N"/>
</dbReference>
<keyword evidence="6 9" id="KW-0627">Porphyrin biosynthesis</keyword>
<evidence type="ECO:0000256" key="11">
    <source>
        <dbReference type="PIRSR" id="PIRSR000445-2"/>
    </source>
</evidence>
<dbReference type="EMBL" id="CP012365">
    <property type="protein sequence ID" value="AKX58875.1"/>
    <property type="molecule type" value="Genomic_DNA"/>
</dbReference>
<evidence type="ECO:0000256" key="10">
    <source>
        <dbReference type="PIRSR" id="PIRSR000445-1"/>
    </source>
</evidence>
<evidence type="ECO:0000259" key="17">
    <source>
        <dbReference type="Pfam" id="PF05201"/>
    </source>
</evidence>
<evidence type="ECO:0000256" key="7">
    <source>
        <dbReference type="ARBA" id="ARBA00047464"/>
    </source>
</evidence>
<dbReference type="InterPro" id="IPR000343">
    <property type="entry name" value="4pyrrol_synth_GluRdtase"/>
</dbReference>
<dbReference type="STRING" id="1697053.AKN87_04160"/>
<dbReference type="GO" id="GO:0050661">
    <property type="term" value="F:NADP binding"/>
    <property type="evidence" value="ECO:0007669"/>
    <property type="project" value="InterPro"/>
</dbReference>
<dbReference type="GO" id="GO:0019353">
    <property type="term" value="P:protoporphyrinogen IX biosynthetic process from glutamate"/>
    <property type="evidence" value="ECO:0007669"/>
    <property type="project" value="TreeGrafter"/>
</dbReference>
<comment type="catalytic activity">
    <reaction evidence="7 9 14">
        <text>(S)-4-amino-5-oxopentanoate + tRNA(Glu) + NADP(+) = L-glutamyl-tRNA(Glu) + NADPH + H(+)</text>
        <dbReference type="Rhea" id="RHEA:12344"/>
        <dbReference type="Rhea" id="RHEA-COMP:9663"/>
        <dbReference type="Rhea" id="RHEA-COMP:9680"/>
        <dbReference type="ChEBI" id="CHEBI:15378"/>
        <dbReference type="ChEBI" id="CHEBI:57501"/>
        <dbReference type="ChEBI" id="CHEBI:57783"/>
        <dbReference type="ChEBI" id="CHEBI:58349"/>
        <dbReference type="ChEBI" id="CHEBI:78442"/>
        <dbReference type="ChEBI" id="CHEBI:78520"/>
        <dbReference type="EC" id="1.2.1.70"/>
    </reaction>
</comment>
<gene>
    <name evidence="9" type="primary">hemA</name>
    <name evidence="18" type="ORF">AKN88_02185</name>
</gene>
<reference evidence="18 19" key="1">
    <citation type="journal article" date="2015" name="Genome Announc.">
        <title>Genome Sequences of Oblitimonas alkaliphila gen. nov. sp. nov. (Proposed), a Novel Bacterium of the Pseudomonadaceae Family.</title>
        <authorList>
            <person name="Lauer A.C."/>
            <person name="Nicholson A.C."/>
            <person name="Humrighouse B.W."/>
            <person name="Emery B."/>
            <person name="Drobish A."/>
            <person name="Juieng P."/>
            <person name="Loparev V."/>
            <person name="McQuiston J.R."/>
        </authorList>
    </citation>
    <scope>NUCLEOTIDE SEQUENCE [LARGE SCALE GENOMIC DNA]</scope>
    <source>
        <strain evidence="18 19">E5571</strain>
    </source>
</reference>
<organism evidence="18 19">
    <name type="scientific">Thiopseudomonas alkaliphila</name>
    <dbReference type="NCBI Taxonomy" id="1697053"/>
    <lineage>
        <taxon>Bacteria</taxon>
        <taxon>Pseudomonadati</taxon>
        <taxon>Pseudomonadota</taxon>
        <taxon>Gammaproteobacteria</taxon>
        <taxon>Pseudomonadales</taxon>
        <taxon>Pseudomonadaceae</taxon>
        <taxon>Thiopseudomonas</taxon>
    </lineage>
</organism>
<protein>
    <recommendedName>
        <fullName evidence="8 9">Glutamyl-tRNA reductase</fullName>
        <shortName evidence="9">GluTR</shortName>
        <ecNumber evidence="3 9">1.2.1.70</ecNumber>
    </recommendedName>
</protein>
<dbReference type="FunFam" id="3.40.50.720:FF:000031">
    <property type="entry name" value="Glutamyl-tRNA reductase"/>
    <property type="match status" value="1"/>
</dbReference>
<feature type="binding site" evidence="9 11">
    <location>
        <position position="107"/>
    </location>
    <ligand>
        <name>substrate</name>
    </ligand>
</feature>
<dbReference type="Pfam" id="PF00745">
    <property type="entry name" value="GlutR_dimer"/>
    <property type="match status" value="1"/>
</dbReference>
<dbReference type="NCBIfam" id="TIGR01035">
    <property type="entry name" value="hemA"/>
    <property type="match status" value="1"/>
</dbReference>
<keyword evidence="5 9" id="KW-0560">Oxidoreductase</keyword>
<dbReference type="InterPro" id="IPR036291">
    <property type="entry name" value="NAD(P)-bd_dom_sf"/>
</dbReference>
<feature type="binding site" evidence="9 11">
    <location>
        <begin position="112"/>
        <end position="114"/>
    </location>
    <ligand>
        <name>substrate</name>
    </ligand>
</feature>
<evidence type="ECO:0000256" key="12">
    <source>
        <dbReference type="PIRSR" id="PIRSR000445-3"/>
    </source>
</evidence>
<evidence type="ECO:0000313" key="19">
    <source>
        <dbReference type="Proteomes" id="UP000063953"/>
    </source>
</evidence>
<dbReference type="GO" id="GO:0008883">
    <property type="term" value="F:glutamyl-tRNA reductase activity"/>
    <property type="evidence" value="ECO:0007669"/>
    <property type="project" value="UniProtKB-UniRule"/>
</dbReference>
<evidence type="ECO:0000259" key="15">
    <source>
        <dbReference type="Pfam" id="PF00745"/>
    </source>
</evidence>
<feature type="domain" description="Glutamyl-tRNA reductase N-terminal" evidence="17">
    <location>
        <begin position="6"/>
        <end position="154"/>
    </location>
</feature>
<dbReference type="AlphaFoldDB" id="A0A0K1XBV8"/>
<dbReference type="InterPro" id="IPR036453">
    <property type="entry name" value="GluRdtase_dimer_dom_sf"/>
</dbReference>
<dbReference type="UniPathway" id="UPA00251">
    <property type="reaction ID" value="UER00316"/>
</dbReference>
<dbReference type="InterPro" id="IPR006151">
    <property type="entry name" value="Shikm_DH/Glu-tRNA_Rdtase"/>
</dbReference>
<dbReference type="HAMAP" id="MF_00087">
    <property type="entry name" value="Glu_tRNA_reductase"/>
    <property type="match status" value="1"/>
</dbReference>
<dbReference type="PIRSF" id="PIRSF000445">
    <property type="entry name" value="4pyrrol_synth_GluRdtase"/>
    <property type="match status" value="1"/>
</dbReference>
<dbReference type="FunFam" id="3.30.460.30:FF:000001">
    <property type="entry name" value="Glutamyl-tRNA reductase"/>
    <property type="match status" value="1"/>
</dbReference>
<comment type="subunit">
    <text evidence="9">Homodimer.</text>
</comment>
<feature type="binding site" evidence="9 12">
    <location>
        <begin position="187"/>
        <end position="192"/>
    </location>
    <ligand>
        <name>NADP(+)</name>
        <dbReference type="ChEBI" id="CHEBI:58349"/>
    </ligand>
</feature>
<dbReference type="CDD" id="cd05213">
    <property type="entry name" value="NAD_bind_Glutamyl_tRNA_reduct"/>
    <property type="match status" value="1"/>
</dbReference>
<feature type="active site" description="Nucleophile" evidence="9 10">
    <location>
        <position position="50"/>
    </location>
</feature>
<evidence type="ECO:0000256" key="8">
    <source>
        <dbReference type="ARBA" id="ARBA00068659"/>
    </source>
</evidence>
<dbReference type="RefSeq" id="WP_053099785.1">
    <property type="nucleotide sequence ID" value="NZ_CP012365.1"/>
</dbReference>
<dbReference type="InterPro" id="IPR036343">
    <property type="entry name" value="GluRdtase_N_sf"/>
</dbReference>
<dbReference type="InterPro" id="IPR015896">
    <property type="entry name" value="4pyrrol_synth_GluRdtase_dimer"/>
</dbReference>
<dbReference type="PANTHER" id="PTHR43013">
    <property type="entry name" value="GLUTAMYL-TRNA REDUCTASE"/>
    <property type="match status" value="1"/>
</dbReference>
<evidence type="ECO:0000313" key="18">
    <source>
        <dbReference type="EMBL" id="AKX58875.1"/>
    </source>
</evidence>
<sequence>MAFIALGINHKTASVEVRERVAFGPDQLVGALQQLCQHVKGREAAILSTCNRSELYLDVEQINPELILQWLAEYHQLEFADLAKCAYVYTDKEAVRHMMRVACGLDSLVLGEPQILGQIKDSYNYARDAGTMGPLLGRLFQATFSTAKTVRTDTAIGENPVSVAFAAVSLAKQIFSDLSTSRALLIGAGETISLVARHLHEQGVKKIVVANRTLARAEELAQEFAGEAVLLSDIPDELVKSDIVISSTASQLPILGKGAVERALKQRKHQPIFMVDIAVPRDIEAEVGELSDVYLYSVDDLHEVVSENLKSRQGAAKAAEDLVVRGAQDFMQRLRELSAVDVLRAFRQQGEQLRDEELEKAQRSLANGTPAEEVLAQLARGLTNKFLHAPSVQLKRLTADGRNEALNLAQELFGLNTGEPSK</sequence>
<keyword evidence="19" id="KW-1185">Reference proteome</keyword>
<dbReference type="Gene3D" id="3.40.50.720">
    <property type="entry name" value="NAD(P)-binding Rossmann-like Domain"/>
    <property type="match status" value="1"/>
</dbReference>
<comment type="miscellaneous">
    <text evidence="9">During catalysis, the active site Cys acts as a nucleophile attacking the alpha-carbonyl group of tRNA-bound glutamate with the formation of a thioester intermediate between enzyme and glutamate, and the concomitant release of tRNA(Glu). The thioester intermediate is finally reduced by direct hydride transfer from NADPH, to form the product GSA.</text>
</comment>
<evidence type="ECO:0000256" key="9">
    <source>
        <dbReference type="HAMAP-Rule" id="MF_00087"/>
    </source>
</evidence>
<comment type="similarity">
    <text evidence="2 9 14">Belongs to the glutamyl-tRNA reductase family.</text>
</comment>
<dbReference type="SUPFAM" id="SSF51735">
    <property type="entry name" value="NAD(P)-binding Rossmann-fold domains"/>
    <property type="match status" value="1"/>
</dbReference>
<dbReference type="PANTHER" id="PTHR43013:SF1">
    <property type="entry name" value="GLUTAMYL-TRNA REDUCTASE"/>
    <property type="match status" value="1"/>
</dbReference>
<comment type="domain">
    <text evidence="9">Possesses an unusual extended V-shaped dimeric structure with each monomer consisting of three distinct domains arranged along a curved 'spinal' alpha-helix. The N-terminal catalytic domain specifically recognizes the glutamate moiety of the substrate. The second domain is the NADPH-binding domain, and the third C-terminal domain is responsible for dimerization.</text>
</comment>
<feature type="binding site" evidence="9 11">
    <location>
        <begin position="49"/>
        <end position="52"/>
    </location>
    <ligand>
        <name>substrate</name>
    </ligand>
</feature>
<dbReference type="Pfam" id="PF01488">
    <property type="entry name" value="Shikimate_DH"/>
    <property type="match status" value="1"/>
</dbReference>
<dbReference type="SUPFAM" id="SSF69742">
    <property type="entry name" value="Glutamyl tRNA-reductase catalytic, N-terminal domain"/>
    <property type="match status" value="1"/>
</dbReference>
<dbReference type="PATRIC" id="fig|1698449.3.peg.439"/>
<dbReference type="Pfam" id="PF05201">
    <property type="entry name" value="GlutR_N"/>
    <property type="match status" value="1"/>
</dbReference>
<feature type="binding site" evidence="9 11">
    <location>
        <position position="118"/>
    </location>
    <ligand>
        <name>substrate</name>
    </ligand>
</feature>
<feature type="domain" description="Quinate/shikimate 5-dehydrogenase/glutamyl-tRNA reductase" evidence="16">
    <location>
        <begin position="170"/>
        <end position="304"/>
    </location>
</feature>